<organism evidence="7 8">
    <name type="scientific">Phormidesmis priestleyi</name>
    <dbReference type="NCBI Taxonomy" id="268141"/>
    <lineage>
        <taxon>Bacteria</taxon>
        <taxon>Bacillati</taxon>
        <taxon>Cyanobacteriota</taxon>
        <taxon>Cyanophyceae</taxon>
        <taxon>Leptolyngbyales</taxon>
        <taxon>Leptolyngbyaceae</taxon>
        <taxon>Phormidesmis</taxon>
    </lineage>
</organism>
<dbReference type="Gene3D" id="3.30.565.10">
    <property type="entry name" value="Histidine kinase-like ATPase, C-terminal domain"/>
    <property type="match status" value="1"/>
</dbReference>
<evidence type="ECO:0000259" key="6">
    <source>
        <dbReference type="PROSITE" id="PS50109"/>
    </source>
</evidence>
<comment type="caution">
    <text evidence="7">The sequence shown here is derived from an EMBL/GenBank/DDBJ whole genome shotgun (WGS) entry which is preliminary data.</text>
</comment>
<dbReference type="GO" id="GO:0000155">
    <property type="term" value="F:phosphorelay sensor kinase activity"/>
    <property type="evidence" value="ECO:0007669"/>
    <property type="project" value="InterPro"/>
</dbReference>
<evidence type="ECO:0000313" key="7">
    <source>
        <dbReference type="EMBL" id="PZO55209.1"/>
    </source>
</evidence>
<keyword evidence="4" id="KW-0808">Transferase</keyword>
<dbReference type="InterPro" id="IPR029016">
    <property type="entry name" value="GAF-like_dom_sf"/>
</dbReference>
<dbReference type="SMART" id="SM00387">
    <property type="entry name" value="HATPase_c"/>
    <property type="match status" value="1"/>
</dbReference>
<dbReference type="InterPro" id="IPR003018">
    <property type="entry name" value="GAF"/>
</dbReference>
<accession>A0A2W4XLB6</accession>
<evidence type="ECO:0000256" key="5">
    <source>
        <dbReference type="ARBA" id="ARBA00023012"/>
    </source>
</evidence>
<dbReference type="SUPFAM" id="SSF55874">
    <property type="entry name" value="ATPase domain of HSP90 chaperone/DNA topoisomerase II/histidine kinase"/>
    <property type="match status" value="1"/>
</dbReference>
<comment type="catalytic activity">
    <reaction evidence="1">
        <text>ATP + protein L-histidine = ADP + protein N-phospho-L-histidine.</text>
        <dbReference type="EC" id="2.7.13.3"/>
    </reaction>
</comment>
<dbReference type="InterPro" id="IPR005467">
    <property type="entry name" value="His_kinase_dom"/>
</dbReference>
<dbReference type="SUPFAM" id="SSF55781">
    <property type="entry name" value="GAF domain-like"/>
    <property type="match status" value="1"/>
</dbReference>
<dbReference type="InterPro" id="IPR003594">
    <property type="entry name" value="HATPase_dom"/>
</dbReference>
<dbReference type="Pfam" id="PF02518">
    <property type="entry name" value="HATPase_c"/>
    <property type="match status" value="1"/>
</dbReference>
<dbReference type="AlphaFoldDB" id="A0A2W4XLB6"/>
<dbReference type="Pfam" id="PF01590">
    <property type="entry name" value="GAF"/>
    <property type="match status" value="1"/>
</dbReference>
<protein>
    <recommendedName>
        <fullName evidence="2">histidine kinase</fullName>
        <ecNumber evidence="2">2.7.13.3</ecNumber>
    </recommendedName>
</protein>
<evidence type="ECO:0000256" key="1">
    <source>
        <dbReference type="ARBA" id="ARBA00000085"/>
    </source>
</evidence>
<dbReference type="Proteomes" id="UP000249794">
    <property type="component" value="Unassembled WGS sequence"/>
</dbReference>
<dbReference type="SUPFAM" id="SSF47384">
    <property type="entry name" value="Homodimeric domain of signal transducing histidine kinase"/>
    <property type="match status" value="1"/>
</dbReference>
<evidence type="ECO:0000256" key="2">
    <source>
        <dbReference type="ARBA" id="ARBA00012438"/>
    </source>
</evidence>
<dbReference type="SMART" id="SM00065">
    <property type="entry name" value="GAF"/>
    <property type="match status" value="1"/>
</dbReference>
<proteinExistence type="predicted"/>
<dbReference type="InterPro" id="IPR036890">
    <property type="entry name" value="HATPase_C_sf"/>
</dbReference>
<evidence type="ECO:0000256" key="3">
    <source>
        <dbReference type="ARBA" id="ARBA00022553"/>
    </source>
</evidence>
<dbReference type="CDD" id="cd00082">
    <property type="entry name" value="HisKA"/>
    <property type="match status" value="1"/>
</dbReference>
<keyword evidence="3" id="KW-0597">Phosphoprotein</keyword>
<dbReference type="Gene3D" id="3.30.450.40">
    <property type="match status" value="1"/>
</dbReference>
<dbReference type="Gene3D" id="1.10.287.130">
    <property type="match status" value="1"/>
</dbReference>
<dbReference type="PANTHER" id="PTHR43065:SF50">
    <property type="entry name" value="HISTIDINE KINASE"/>
    <property type="match status" value="1"/>
</dbReference>
<dbReference type="EMBL" id="QBMP01000103">
    <property type="protein sequence ID" value="PZO55209.1"/>
    <property type="molecule type" value="Genomic_DNA"/>
</dbReference>
<evidence type="ECO:0000256" key="4">
    <source>
        <dbReference type="ARBA" id="ARBA00022777"/>
    </source>
</evidence>
<dbReference type="PANTHER" id="PTHR43065">
    <property type="entry name" value="SENSOR HISTIDINE KINASE"/>
    <property type="match status" value="1"/>
</dbReference>
<dbReference type="PROSITE" id="PS50109">
    <property type="entry name" value="HIS_KIN"/>
    <property type="match status" value="1"/>
</dbReference>
<dbReference type="PRINTS" id="PR00344">
    <property type="entry name" value="BCTRLSENSOR"/>
</dbReference>
<dbReference type="InterPro" id="IPR036097">
    <property type="entry name" value="HisK_dim/P_sf"/>
</dbReference>
<reference evidence="8" key="1">
    <citation type="submission" date="2018-04" db="EMBL/GenBank/DDBJ databases">
        <authorList>
            <person name="Cornet L."/>
        </authorList>
    </citation>
    <scope>NUCLEOTIDE SEQUENCE [LARGE SCALE GENOMIC DNA]</scope>
</reference>
<dbReference type="InterPro" id="IPR003661">
    <property type="entry name" value="HisK_dim/P_dom"/>
</dbReference>
<name>A0A2W4XLB6_9CYAN</name>
<keyword evidence="4" id="KW-0418">Kinase</keyword>
<gene>
    <name evidence="7" type="ORF">DCF15_11000</name>
</gene>
<dbReference type="EC" id="2.7.13.3" evidence="2"/>
<evidence type="ECO:0000313" key="8">
    <source>
        <dbReference type="Proteomes" id="UP000249794"/>
    </source>
</evidence>
<sequence>MTLVYFLIQPWKASVASTLEPLRSLYQTGLENGDNEYAAWAITIHCHYSYLAGHSLEKLATKIAHYRASVSQLQQHAASNYLGIYQQVLLNLLGDGDHSNNSDQCDQLEGEAYSEAKMLPIQLAASDRTGLCYTYLNKGILAYLFSRPQAAQQHFDHALCYSSGISSSQWMPALLFYDSLSCLAIGNIQQLPRVIVNQEQLKTWARLAPMNHLHRWHLVEAERCRLSGEKAIAIDHYDQAIALAQANEFVQEEALANEIAAQFYLLWGKGRIAQSYLIDAYYGYSQWGEKAKIADLERRYPMLLAAILQGPQQNLSSTDTILAYANTTHTSTNTTSAADAIDLTTLLHTSQVLSSEMELDGLLSTLLEAVIQNAGAEKCILLMPKSEENQLEAEWVIEALAELDQPPVLLTSQPIKPGKEVPLSLINQVKHTCEPTIVFNAAVHASLAVDPYVLRHQPKSILCAPILSQGKLIAILYLENNLTIGAFTGNRVEVLNLICTQAAISLENARLYHQTQCALSDLKNSHIQLVQNEKMSALGNLVAGIAHEINNPVNFLKGNLKPALSYVKDLLGVLDLVLNDEPREMILEEMEEINFAFVQEDLLSLLHSMTFGISRISDISNSLRTFSRADTDYKVAFNLHEGLDSTLLILKHRLSAGESCPPIEVVKNYGELPNIFCFAGQLNQVFMNLVANAIDAIEEHNQQRSLAEVINNPSRIVITTALADSQWVTIRVTDNGPGMDADVQARVFDHLFTTKPVGKGTGLGLAIAYAIVVEKHGGTLTVDSEVGKGTVFEITLPVEH</sequence>
<keyword evidence="5" id="KW-0902">Two-component regulatory system</keyword>
<dbReference type="InterPro" id="IPR004358">
    <property type="entry name" value="Sig_transdc_His_kin-like_C"/>
</dbReference>
<reference evidence="7 8" key="2">
    <citation type="submission" date="2018-06" db="EMBL/GenBank/DDBJ databases">
        <title>Metagenomic assembly of (sub)arctic Cyanobacteria and their associated microbiome from non-axenic cultures.</title>
        <authorList>
            <person name="Baurain D."/>
        </authorList>
    </citation>
    <scope>NUCLEOTIDE SEQUENCE [LARGE SCALE GENOMIC DNA]</scope>
    <source>
        <strain evidence="7">ULC027bin1</strain>
    </source>
</reference>
<feature type="domain" description="Histidine kinase" evidence="6">
    <location>
        <begin position="544"/>
        <end position="800"/>
    </location>
</feature>